<dbReference type="SUPFAM" id="SSF110455">
    <property type="entry name" value="Toprim domain"/>
    <property type="match status" value="1"/>
</dbReference>
<evidence type="ECO:0000256" key="12">
    <source>
        <dbReference type="NCBIfam" id="TIGR00334"/>
    </source>
</evidence>
<dbReference type="PANTHER" id="PTHR39156">
    <property type="entry name" value="RIBONUCLEASE M5"/>
    <property type="match status" value="1"/>
</dbReference>
<keyword evidence="7 11" id="KW-0255">Endonuclease</keyword>
<dbReference type="GO" id="GO:0046872">
    <property type="term" value="F:metal ion binding"/>
    <property type="evidence" value="ECO:0007669"/>
    <property type="project" value="UniProtKB-KW"/>
</dbReference>
<reference evidence="14" key="1">
    <citation type="journal article" date="2021" name="PeerJ">
        <title>Extensive microbial diversity within the chicken gut microbiome revealed by metagenomics and culture.</title>
        <authorList>
            <person name="Gilroy R."/>
            <person name="Ravi A."/>
            <person name="Getino M."/>
            <person name="Pursley I."/>
            <person name="Horton D.L."/>
            <person name="Alikhan N.F."/>
            <person name="Baker D."/>
            <person name="Gharbi K."/>
            <person name="Hall N."/>
            <person name="Watson M."/>
            <person name="Adriaenssens E.M."/>
            <person name="Foster-Nyarko E."/>
            <person name="Jarju S."/>
            <person name="Secka A."/>
            <person name="Antonio M."/>
            <person name="Oren A."/>
            <person name="Chaudhuri R.R."/>
            <person name="La Ragione R."/>
            <person name="Hildebrand F."/>
            <person name="Pallen M.J."/>
        </authorList>
    </citation>
    <scope>NUCLEOTIDE SEQUENCE</scope>
    <source>
        <strain evidence="14">A6-441</strain>
    </source>
</reference>
<evidence type="ECO:0000313" key="14">
    <source>
        <dbReference type="EMBL" id="MBU3841948.1"/>
    </source>
</evidence>
<dbReference type="PROSITE" id="PS50880">
    <property type="entry name" value="TOPRIM"/>
    <property type="match status" value="1"/>
</dbReference>
<dbReference type="GO" id="GO:0019843">
    <property type="term" value="F:rRNA binding"/>
    <property type="evidence" value="ECO:0007669"/>
    <property type="project" value="UniProtKB-KW"/>
</dbReference>
<comment type="function">
    <text evidence="11">Required for correct processing of both the 5' and 3' ends of 5S rRNA precursor. Cleaves both sides of a double-stranded region yielding mature 5S rRNA in one step.</text>
</comment>
<evidence type="ECO:0000256" key="9">
    <source>
        <dbReference type="ARBA" id="ARBA00022842"/>
    </source>
</evidence>
<dbReference type="EC" id="3.1.26.8" evidence="11 12"/>
<evidence type="ECO:0000256" key="6">
    <source>
        <dbReference type="ARBA" id="ARBA00022730"/>
    </source>
</evidence>
<keyword evidence="10 11" id="KW-0694">RNA-binding</keyword>
<evidence type="ECO:0000259" key="13">
    <source>
        <dbReference type="PROSITE" id="PS50880"/>
    </source>
</evidence>
<keyword evidence="5" id="KW-0479">Metal-binding</keyword>
<evidence type="ECO:0000256" key="4">
    <source>
        <dbReference type="ARBA" id="ARBA00022722"/>
    </source>
</evidence>
<dbReference type="Pfam" id="PF13331">
    <property type="entry name" value="DUF4093"/>
    <property type="match status" value="1"/>
</dbReference>
<dbReference type="AlphaFoldDB" id="A0A9E2NWR0"/>
<evidence type="ECO:0000313" key="15">
    <source>
        <dbReference type="Proteomes" id="UP000724657"/>
    </source>
</evidence>
<keyword evidence="1 11" id="KW-0963">Cytoplasm</keyword>
<keyword evidence="2 11" id="KW-0690">Ribosome biogenesis</keyword>
<dbReference type="FunFam" id="3.40.1360.10:FF:000006">
    <property type="entry name" value="Ribonuclease M5"/>
    <property type="match status" value="1"/>
</dbReference>
<dbReference type="Proteomes" id="UP000724657">
    <property type="component" value="Unassembled WGS sequence"/>
</dbReference>
<dbReference type="GO" id="GO:0005737">
    <property type="term" value="C:cytoplasm"/>
    <property type="evidence" value="ECO:0007669"/>
    <property type="project" value="UniProtKB-SubCell"/>
</dbReference>
<keyword evidence="6 11" id="KW-0699">rRNA-binding</keyword>
<dbReference type="CDD" id="cd01027">
    <property type="entry name" value="TOPRIM_RNase_M5_like"/>
    <property type="match status" value="1"/>
</dbReference>
<comment type="caution">
    <text evidence="14">The sequence shown here is derived from an EMBL/GenBank/DDBJ whole genome shotgun (WGS) entry which is preliminary data.</text>
</comment>
<reference evidence="14" key="2">
    <citation type="submission" date="2021-04" db="EMBL/GenBank/DDBJ databases">
        <authorList>
            <person name="Gilroy R."/>
        </authorList>
    </citation>
    <scope>NUCLEOTIDE SEQUENCE</scope>
    <source>
        <strain evidence="14">A6-441</strain>
    </source>
</reference>
<evidence type="ECO:0000256" key="7">
    <source>
        <dbReference type="ARBA" id="ARBA00022759"/>
    </source>
</evidence>
<dbReference type="PANTHER" id="PTHR39156:SF1">
    <property type="entry name" value="RIBONUCLEASE M5"/>
    <property type="match status" value="1"/>
</dbReference>
<dbReference type="HAMAP" id="MF_01469">
    <property type="entry name" value="RNase_M5"/>
    <property type="match status" value="1"/>
</dbReference>
<comment type="subcellular location">
    <subcellularLocation>
        <location evidence="11">Cytoplasm</location>
    </subcellularLocation>
</comment>
<dbReference type="InterPro" id="IPR025156">
    <property type="entry name" value="RNase_M5_C"/>
</dbReference>
<dbReference type="InterPro" id="IPR034141">
    <property type="entry name" value="TOPRIM_RNase_M5-like"/>
</dbReference>
<keyword evidence="3 11" id="KW-0698">rRNA processing</keyword>
<accession>A0A9E2NWR0</accession>
<keyword evidence="9" id="KW-0460">Magnesium</keyword>
<feature type="domain" description="Toprim" evidence="13">
    <location>
        <begin position="6"/>
        <end position="90"/>
    </location>
</feature>
<organism evidence="14 15">
    <name type="scientific">Candidatus Fusobacterium pullicola</name>
    <dbReference type="NCBI Taxonomy" id="2838601"/>
    <lineage>
        <taxon>Bacteria</taxon>
        <taxon>Fusobacteriati</taxon>
        <taxon>Fusobacteriota</taxon>
        <taxon>Fusobacteriia</taxon>
        <taxon>Fusobacteriales</taxon>
        <taxon>Fusobacteriaceae</taxon>
        <taxon>Fusobacterium</taxon>
    </lineage>
</organism>
<protein>
    <recommendedName>
        <fullName evidence="11 12">Ribonuclease M5</fullName>
        <ecNumber evidence="11 12">3.1.26.8</ecNumber>
    </recommendedName>
    <alternativeName>
        <fullName evidence="11">RNase M5</fullName>
    </alternativeName>
    <alternativeName>
        <fullName evidence="11">Ribosomal RNA terminal maturase M5</fullName>
    </alternativeName>
</protein>
<evidence type="ECO:0000256" key="2">
    <source>
        <dbReference type="ARBA" id="ARBA00022517"/>
    </source>
</evidence>
<dbReference type="EMBL" id="JAHLFN010000024">
    <property type="protein sequence ID" value="MBU3841948.1"/>
    <property type="molecule type" value="Genomic_DNA"/>
</dbReference>
<comment type="catalytic activity">
    <reaction evidence="11">
        <text>Endonucleolytic cleavage of RNA, removing 21 and 42 nucleotides, respectively, from the 5'- and 3'-termini of a 5S-rRNA precursor.</text>
        <dbReference type="EC" id="3.1.26.8"/>
    </reaction>
</comment>
<dbReference type="NCBIfam" id="TIGR00334">
    <property type="entry name" value="5S_RNA_mat_M5"/>
    <property type="match status" value="1"/>
</dbReference>
<evidence type="ECO:0000256" key="3">
    <source>
        <dbReference type="ARBA" id="ARBA00022552"/>
    </source>
</evidence>
<dbReference type="GO" id="GO:0006364">
    <property type="term" value="P:rRNA processing"/>
    <property type="evidence" value="ECO:0007669"/>
    <property type="project" value="UniProtKB-UniRule"/>
</dbReference>
<dbReference type="Pfam" id="PF01751">
    <property type="entry name" value="Toprim"/>
    <property type="match status" value="1"/>
</dbReference>
<dbReference type="GO" id="GO:0043822">
    <property type="term" value="F:ribonuclease M5 activity"/>
    <property type="evidence" value="ECO:0007669"/>
    <property type="project" value="UniProtKB-UniRule"/>
</dbReference>
<dbReference type="InterPro" id="IPR004466">
    <property type="entry name" value="RNase_M5"/>
</dbReference>
<evidence type="ECO:0000256" key="1">
    <source>
        <dbReference type="ARBA" id="ARBA00022490"/>
    </source>
</evidence>
<dbReference type="InterPro" id="IPR006171">
    <property type="entry name" value="TOPRIM_dom"/>
</dbReference>
<keyword evidence="4 11" id="KW-0540">Nuclease</keyword>
<gene>
    <name evidence="11 14" type="primary">rnmV</name>
    <name evidence="14" type="ORF">IAA47_03030</name>
</gene>
<keyword evidence="8 11" id="KW-0378">Hydrolase</keyword>
<evidence type="ECO:0000256" key="8">
    <source>
        <dbReference type="ARBA" id="ARBA00022801"/>
    </source>
</evidence>
<sequence>MKKRIREIIVVEGRDDISAVKAAVDAEIIQVNGFAVRKKENIDRIRVAEKNRGIIILTDPDYAGNEIRKYIHKFFPEAKDAYIRRIEGTKDGDIGVENASPEAIINALEKARCTVSEELQESFTMSYLIECGLVGGEEASERREKVGGRLGIGYSNGKQFLSKLNRYGITREEFEEALTFVNSSN</sequence>
<proteinExistence type="inferred from homology"/>
<dbReference type="Gene3D" id="3.40.1360.10">
    <property type="match status" value="1"/>
</dbReference>
<evidence type="ECO:0000256" key="11">
    <source>
        <dbReference type="HAMAP-Rule" id="MF_01469"/>
    </source>
</evidence>
<dbReference type="SMART" id="SM00493">
    <property type="entry name" value="TOPRIM"/>
    <property type="match status" value="1"/>
</dbReference>
<evidence type="ECO:0000256" key="5">
    <source>
        <dbReference type="ARBA" id="ARBA00022723"/>
    </source>
</evidence>
<evidence type="ECO:0000256" key="10">
    <source>
        <dbReference type="ARBA" id="ARBA00022884"/>
    </source>
</evidence>
<name>A0A9E2NWR0_9FUSO</name>
<comment type="similarity">
    <text evidence="11">Belongs to the ribonuclease M5 family.</text>
</comment>